<organism evidence="1 2">
    <name type="scientific">Protopolystoma xenopodis</name>
    <dbReference type="NCBI Taxonomy" id="117903"/>
    <lineage>
        <taxon>Eukaryota</taxon>
        <taxon>Metazoa</taxon>
        <taxon>Spiralia</taxon>
        <taxon>Lophotrochozoa</taxon>
        <taxon>Platyhelminthes</taxon>
        <taxon>Monogenea</taxon>
        <taxon>Polyopisthocotylea</taxon>
        <taxon>Polystomatidea</taxon>
        <taxon>Polystomatidae</taxon>
        <taxon>Protopolystoma</taxon>
    </lineage>
</organism>
<sequence length="73" mass="8217">MQLFRHCSHTRQASFTTCRKNSSAMASLTLAQPFGNLSLCGLLYDRSEREFAFLAVSEFPGISARDFMDSCCR</sequence>
<comment type="caution">
    <text evidence="1">The sequence shown here is derived from an EMBL/GenBank/DDBJ whole genome shotgun (WGS) entry which is preliminary data.</text>
</comment>
<dbReference type="Proteomes" id="UP000784294">
    <property type="component" value="Unassembled WGS sequence"/>
</dbReference>
<name>A0A448WN49_9PLAT</name>
<dbReference type="AlphaFoldDB" id="A0A448WN49"/>
<proteinExistence type="predicted"/>
<accession>A0A448WN49</accession>
<protein>
    <submittedName>
        <fullName evidence="1">Uncharacterized protein</fullName>
    </submittedName>
</protein>
<keyword evidence="2" id="KW-1185">Reference proteome</keyword>
<evidence type="ECO:0000313" key="2">
    <source>
        <dbReference type="Proteomes" id="UP000784294"/>
    </source>
</evidence>
<dbReference type="EMBL" id="CAAALY010025950">
    <property type="protein sequence ID" value="VEL15794.1"/>
    <property type="molecule type" value="Genomic_DNA"/>
</dbReference>
<gene>
    <name evidence="1" type="ORF">PXEA_LOCUS9234</name>
</gene>
<reference evidence="1" key="1">
    <citation type="submission" date="2018-11" db="EMBL/GenBank/DDBJ databases">
        <authorList>
            <consortium name="Pathogen Informatics"/>
        </authorList>
    </citation>
    <scope>NUCLEOTIDE SEQUENCE</scope>
</reference>
<evidence type="ECO:0000313" key="1">
    <source>
        <dbReference type="EMBL" id="VEL15794.1"/>
    </source>
</evidence>